<reference evidence="7" key="2">
    <citation type="submission" date="2021-04" db="EMBL/GenBank/DDBJ databases">
        <authorList>
            <person name="Gilroy R."/>
        </authorList>
    </citation>
    <scope>NUCLEOTIDE SEQUENCE</scope>
    <source>
        <strain evidence="7">CHK187-11901</strain>
    </source>
</reference>
<sequence length="285" mass="32210">MNNLARLNIDDQRCIGCGACTRVCPGSLLYLNAQHKAEHHEISEFGWNGCWRCQHCLAVCPTGAISVLGLLPEDSLTPPDPQEASQILDRLIACRRSHRRYLRKNVDYGTIRHILEILQNAPNGGNKQLVEYTLIDDVDQMDHLRQIVRSHLDNLIDQGIYPQGYDARSIQDLIDAEKTVRPDMIFCQAPHLLIPHVPKGKGCWQQDIDIACAYAELLFAAHGLGAVMMSFCLDVLDLMPDIKEMLQIPKDHDYHMAVGFGYPEIRYARGAQKENDLNVNVLKFI</sequence>
<evidence type="ECO:0000313" key="8">
    <source>
        <dbReference type="Proteomes" id="UP000823896"/>
    </source>
</evidence>
<dbReference type="InterPro" id="IPR000415">
    <property type="entry name" value="Nitroreductase-like"/>
</dbReference>
<dbReference type="SUPFAM" id="SSF55469">
    <property type="entry name" value="FMN-dependent nitroreductase-like"/>
    <property type="match status" value="1"/>
</dbReference>
<organism evidence="7 8">
    <name type="scientific">Candidatus Merdibacter merdavium</name>
    <dbReference type="NCBI Taxonomy" id="2838692"/>
    <lineage>
        <taxon>Bacteria</taxon>
        <taxon>Bacillati</taxon>
        <taxon>Bacillota</taxon>
        <taxon>Erysipelotrichia</taxon>
        <taxon>Erysipelotrichales</taxon>
        <taxon>Erysipelotrichaceae</taxon>
        <taxon>Merdibacter</taxon>
    </lineage>
</organism>
<dbReference type="SUPFAM" id="SSF54862">
    <property type="entry name" value="4Fe-4S ferredoxins"/>
    <property type="match status" value="1"/>
</dbReference>
<comment type="similarity">
    <text evidence="1">Belongs to the nitroreductase family.</text>
</comment>
<comment type="caution">
    <text evidence="7">The sequence shown here is derived from an EMBL/GenBank/DDBJ whole genome shotgun (WGS) entry which is preliminary data.</text>
</comment>
<dbReference type="Proteomes" id="UP000823896">
    <property type="component" value="Unassembled WGS sequence"/>
</dbReference>
<dbReference type="Pfam" id="PF00881">
    <property type="entry name" value="Nitroreductase"/>
    <property type="match status" value="1"/>
</dbReference>
<evidence type="ECO:0000256" key="4">
    <source>
        <dbReference type="ARBA" id="ARBA00023004"/>
    </source>
</evidence>
<protein>
    <submittedName>
        <fullName evidence="7">Nitroreductase family protein</fullName>
    </submittedName>
</protein>
<evidence type="ECO:0000259" key="6">
    <source>
        <dbReference type="PROSITE" id="PS51379"/>
    </source>
</evidence>
<dbReference type="InterPro" id="IPR017896">
    <property type="entry name" value="4Fe4S_Fe-S-bd"/>
</dbReference>
<dbReference type="GO" id="GO:0016491">
    <property type="term" value="F:oxidoreductase activity"/>
    <property type="evidence" value="ECO:0007669"/>
    <property type="project" value="UniProtKB-KW"/>
</dbReference>
<keyword evidence="5" id="KW-0411">Iron-sulfur</keyword>
<keyword evidence="2" id="KW-0479">Metal-binding</keyword>
<dbReference type="PANTHER" id="PTHR43673">
    <property type="entry name" value="NAD(P)H NITROREDUCTASE YDGI-RELATED"/>
    <property type="match status" value="1"/>
</dbReference>
<dbReference type="AlphaFoldDB" id="A0A9D2NTM9"/>
<proteinExistence type="inferred from homology"/>
<evidence type="ECO:0000256" key="3">
    <source>
        <dbReference type="ARBA" id="ARBA00023002"/>
    </source>
</evidence>
<keyword evidence="3" id="KW-0560">Oxidoreductase</keyword>
<gene>
    <name evidence="7" type="ORF">H9702_08635</name>
</gene>
<name>A0A9D2NTM9_9FIRM</name>
<feature type="domain" description="4Fe-4S ferredoxin-type" evidence="6">
    <location>
        <begin position="41"/>
        <end position="70"/>
    </location>
</feature>
<dbReference type="Gene3D" id="3.30.70.20">
    <property type="match status" value="1"/>
</dbReference>
<evidence type="ECO:0000256" key="2">
    <source>
        <dbReference type="ARBA" id="ARBA00022723"/>
    </source>
</evidence>
<dbReference type="GO" id="GO:0046872">
    <property type="term" value="F:metal ion binding"/>
    <property type="evidence" value="ECO:0007669"/>
    <property type="project" value="UniProtKB-KW"/>
</dbReference>
<dbReference type="Gene3D" id="3.40.109.10">
    <property type="entry name" value="NADH Oxidase"/>
    <property type="match status" value="1"/>
</dbReference>
<dbReference type="EMBL" id="DWWM01000056">
    <property type="protein sequence ID" value="HJC37175.1"/>
    <property type="molecule type" value="Genomic_DNA"/>
</dbReference>
<evidence type="ECO:0000256" key="1">
    <source>
        <dbReference type="ARBA" id="ARBA00007118"/>
    </source>
</evidence>
<dbReference type="InterPro" id="IPR017900">
    <property type="entry name" value="4Fe4S_Fe_S_CS"/>
</dbReference>
<dbReference type="InterPro" id="IPR029479">
    <property type="entry name" value="Nitroreductase"/>
</dbReference>
<dbReference type="PANTHER" id="PTHR43673:SF10">
    <property type="entry name" value="NADH DEHYDROGENASE_NAD(P)H NITROREDUCTASE XCC3605-RELATED"/>
    <property type="match status" value="1"/>
</dbReference>
<dbReference type="Pfam" id="PF12838">
    <property type="entry name" value="Fer4_7"/>
    <property type="match status" value="1"/>
</dbReference>
<evidence type="ECO:0000256" key="5">
    <source>
        <dbReference type="ARBA" id="ARBA00023014"/>
    </source>
</evidence>
<dbReference type="GO" id="GO:0051536">
    <property type="term" value="F:iron-sulfur cluster binding"/>
    <property type="evidence" value="ECO:0007669"/>
    <property type="project" value="UniProtKB-KW"/>
</dbReference>
<accession>A0A9D2NTM9</accession>
<evidence type="ECO:0000313" key="7">
    <source>
        <dbReference type="EMBL" id="HJC37175.1"/>
    </source>
</evidence>
<keyword evidence="4" id="KW-0408">Iron</keyword>
<feature type="domain" description="4Fe-4S ferredoxin-type" evidence="6">
    <location>
        <begin position="5"/>
        <end position="34"/>
    </location>
</feature>
<dbReference type="PROSITE" id="PS00198">
    <property type="entry name" value="4FE4S_FER_1"/>
    <property type="match status" value="2"/>
</dbReference>
<reference evidence="7" key="1">
    <citation type="journal article" date="2021" name="PeerJ">
        <title>Extensive microbial diversity within the chicken gut microbiome revealed by metagenomics and culture.</title>
        <authorList>
            <person name="Gilroy R."/>
            <person name="Ravi A."/>
            <person name="Getino M."/>
            <person name="Pursley I."/>
            <person name="Horton D.L."/>
            <person name="Alikhan N.F."/>
            <person name="Baker D."/>
            <person name="Gharbi K."/>
            <person name="Hall N."/>
            <person name="Watson M."/>
            <person name="Adriaenssens E.M."/>
            <person name="Foster-Nyarko E."/>
            <person name="Jarju S."/>
            <person name="Secka A."/>
            <person name="Antonio M."/>
            <person name="Oren A."/>
            <person name="Chaudhuri R.R."/>
            <person name="La Ragione R."/>
            <person name="Hildebrand F."/>
            <person name="Pallen M.J."/>
        </authorList>
    </citation>
    <scope>NUCLEOTIDE SEQUENCE</scope>
    <source>
        <strain evidence="7">CHK187-11901</strain>
    </source>
</reference>
<dbReference type="PROSITE" id="PS51379">
    <property type="entry name" value="4FE4S_FER_2"/>
    <property type="match status" value="2"/>
</dbReference>